<protein>
    <submittedName>
        <fullName evidence="3">Acyl-CoA synthetase FdrA</fullName>
    </submittedName>
</protein>
<dbReference type="EMBL" id="JAFLWD010000024">
    <property type="protein sequence ID" value="MBO0440761.1"/>
    <property type="molecule type" value="Genomic_DNA"/>
</dbReference>
<dbReference type="Gene3D" id="3.40.50.720">
    <property type="entry name" value="NAD(P)-binding Rossmann-like Domain"/>
    <property type="match status" value="1"/>
</dbReference>
<dbReference type="InterPro" id="IPR016102">
    <property type="entry name" value="Succinyl-CoA_synth-like"/>
</dbReference>
<dbReference type="Gene3D" id="3.40.50.261">
    <property type="entry name" value="Succinyl-CoA synthetase domains"/>
    <property type="match status" value="2"/>
</dbReference>
<dbReference type="PANTHER" id="PTHR11117:SF24">
    <property type="entry name" value="PROTEIN FDRA"/>
    <property type="match status" value="1"/>
</dbReference>
<evidence type="ECO:0000313" key="4">
    <source>
        <dbReference type="Proteomes" id="UP000664632"/>
    </source>
</evidence>
<proteinExistence type="predicted"/>
<name>A0ABS3GZS9_9ENTE</name>
<feature type="domain" description="CoA-binding" evidence="2">
    <location>
        <begin position="191"/>
        <end position="285"/>
    </location>
</feature>
<evidence type="ECO:0000259" key="1">
    <source>
        <dbReference type="Pfam" id="PF00549"/>
    </source>
</evidence>
<comment type="caution">
    <text evidence="3">The sequence shown here is derived from an EMBL/GenBank/DDBJ whole genome shotgun (WGS) entry which is preliminary data.</text>
</comment>
<reference evidence="3 4" key="1">
    <citation type="submission" date="2021-03" db="EMBL/GenBank/DDBJ databases">
        <title>Enterococcal diversity collection.</title>
        <authorList>
            <person name="Gilmore M.S."/>
            <person name="Schwartzman J."/>
            <person name="Van Tyne D."/>
            <person name="Martin M."/>
            <person name="Earl A.M."/>
            <person name="Manson A.L."/>
            <person name="Straub T."/>
            <person name="Salamzade R."/>
            <person name="Saavedra J."/>
            <person name="Lebreton F."/>
            <person name="Prichula J."/>
            <person name="Schaufler K."/>
            <person name="Gaca A."/>
            <person name="Sgardioli B."/>
            <person name="Wagenaar J."/>
            <person name="Strong T."/>
        </authorList>
    </citation>
    <scope>NUCLEOTIDE SEQUENCE [LARGE SCALE GENOMIC DNA]</scope>
    <source>
        <strain evidence="3 4">DIV0869a</strain>
    </source>
</reference>
<evidence type="ECO:0000259" key="2">
    <source>
        <dbReference type="Pfam" id="PF02629"/>
    </source>
</evidence>
<feature type="domain" description="ATP-citrate synthase/succinyl-CoA ligase C-terminal" evidence="1">
    <location>
        <begin position="347"/>
        <end position="506"/>
    </location>
</feature>
<dbReference type="SUPFAM" id="SSF52210">
    <property type="entry name" value="Succinyl-CoA synthetase domains"/>
    <property type="match status" value="2"/>
</dbReference>
<dbReference type="InterPro" id="IPR005811">
    <property type="entry name" value="SUCC_ACL_C"/>
</dbReference>
<dbReference type="PANTHER" id="PTHR11117">
    <property type="entry name" value="SUCCINYL-COA LIGASE SUBUNIT ALPHA"/>
    <property type="match status" value="1"/>
</dbReference>
<keyword evidence="4" id="KW-1185">Reference proteome</keyword>
<dbReference type="Proteomes" id="UP000664632">
    <property type="component" value="Unassembled WGS sequence"/>
</dbReference>
<evidence type="ECO:0000313" key="3">
    <source>
        <dbReference type="EMBL" id="MBO0440761.1"/>
    </source>
</evidence>
<dbReference type="InterPro" id="IPR003781">
    <property type="entry name" value="CoA-bd"/>
</dbReference>
<gene>
    <name evidence="3" type="primary">fdrA</name>
    <name evidence="3" type="ORF">JZO69_10340</name>
</gene>
<organism evidence="3 4">
    <name type="scientific">Candidatus Enterococcus ikei</name>
    <dbReference type="NCBI Taxonomy" id="2815326"/>
    <lineage>
        <taxon>Bacteria</taxon>
        <taxon>Bacillati</taxon>
        <taxon>Bacillota</taxon>
        <taxon>Bacilli</taxon>
        <taxon>Lactobacillales</taxon>
        <taxon>Enterococcaceae</taxon>
        <taxon>Enterococcus</taxon>
    </lineage>
</organism>
<dbReference type="RefSeq" id="WP_207112798.1">
    <property type="nucleotide sequence ID" value="NZ_JAFLWD010000024.1"/>
</dbReference>
<accession>A0ABS3GZS9</accession>
<dbReference type="Pfam" id="PF00549">
    <property type="entry name" value="Ligase_CoA"/>
    <property type="match status" value="1"/>
</dbReference>
<sequence>MTISIKIQPNTYIDSVSLMALSTKANQLAGVDQAIIAMATEMNKEVMKNVGLFTNEIAEAQTSDLIIALEAKEKQDSADLIKKIETLMTEKKEKSTSQTVENYTTIETAKKSIPEANLAVISVNGQYAAREARKSLNNDLHVMMFSDNVSVEEEIQLKALAHEKGLLMMGPDCGTAIINNIGLCFANKVRKGSIGIVGASGTGSQEISVRIHEFGEGVSQLIGTGGRDLSEAVGGRMMLDAIDALEADENTKVIVLISKPPAKAVEEKILARVRKAEKPVVIWFIGSGSRENEEGIYFEKMSKAAALKAVTLAGIDENSLDVHPLNLPLIDEVREKLTSEQKYIRGLFTGGTLCDEAMFTAKERFSDVYSNIATDQEHLLHFGDTSKAHTFIDFGADEFTNGKPHPMIDPSNRIARFKEEAADPTVGVILMDFVLGYGAHPDPVGVMVPAMKAAKEQALKEGRHLEIIGYVLGTDLDKQNIDEQVEKLTSIGATYASSSQNAGLLAREFVVKGAEQ</sequence>
<dbReference type="NCBIfam" id="NF004760">
    <property type="entry name" value="PRK06091.1"/>
    <property type="match status" value="1"/>
</dbReference>
<dbReference type="Pfam" id="PF02629">
    <property type="entry name" value="CoA_binding"/>
    <property type="match status" value="1"/>
</dbReference>